<dbReference type="Proteomes" id="UP000176451">
    <property type="component" value="Unassembled WGS sequence"/>
</dbReference>
<evidence type="ECO:0000256" key="1">
    <source>
        <dbReference type="SAM" id="MobiDB-lite"/>
    </source>
</evidence>
<gene>
    <name evidence="2" type="ORF">A3F08_00010</name>
</gene>
<organism evidence="2 3">
    <name type="scientific">Candidatus Berkelbacteria bacterium RIFCSPHIGHO2_12_FULL_36_9</name>
    <dbReference type="NCBI Taxonomy" id="1797469"/>
    <lineage>
        <taxon>Bacteria</taxon>
        <taxon>Candidatus Berkelbacteria</taxon>
    </lineage>
</organism>
<proteinExistence type="predicted"/>
<protein>
    <submittedName>
        <fullName evidence="2">Uncharacterized protein</fullName>
    </submittedName>
</protein>
<dbReference type="EMBL" id="MEZV01000050">
    <property type="protein sequence ID" value="OGD65861.1"/>
    <property type="molecule type" value="Genomic_DNA"/>
</dbReference>
<dbReference type="AlphaFoldDB" id="A0A1F5EER5"/>
<reference evidence="2 3" key="1">
    <citation type="journal article" date="2016" name="Nat. Commun.">
        <title>Thousands of microbial genomes shed light on interconnected biogeochemical processes in an aquifer system.</title>
        <authorList>
            <person name="Anantharaman K."/>
            <person name="Brown C.T."/>
            <person name="Hug L.A."/>
            <person name="Sharon I."/>
            <person name="Castelle C.J."/>
            <person name="Probst A.J."/>
            <person name="Thomas B.C."/>
            <person name="Singh A."/>
            <person name="Wilkins M.J."/>
            <person name="Karaoz U."/>
            <person name="Brodie E.L."/>
            <person name="Williams K.H."/>
            <person name="Hubbard S.S."/>
            <person name="Banfield J.F."/>
        </authorList>
    </citation>
    <scope>NUCLEOTIDE SEQUENCE [LARGE SCALE GENOMIC DNA]</scope>
</reference>
<comment type="caution">
    <text evidence="2">The sequence shown here is derived from an EMBL/GenBank/DDBJ whole genome shotgun (WGS) entry which is preliminary data.</text>
</comment>
<evidence type="ECO:0000313" key="3">
    <source>
        <dbReference type="Proteomes" id="UP000176451"/>
    </source>
</evidence>
<feature type="compositionally biased region" description="Basic residues" evidence="1">
    <location>
        <begin position="320"/>
        <end position="331"/>
    </location>
</feature>
<sequence>MTLIESSKSEMIPEVESHFPFAVQNESYSYYQSIAGKAINLEKPEEVEDFFKDEKTHNLQEVIIKAPCLPEIIALIRNRAIDLLPNNIFSNDEIQDLKSLAGEIISDTRHSMDEGQGFKDPHFIIRISGIGCRDLFSFEVVNQDKTDFSKWKIVDQATDIVEQYGQLTGGTHVGTNMKKEIVKELEGCAEYVAVDGENGEKSYTSFKFEMDGKLRLGSFYNWLKPQEKLEDDPIDQLTELYCNFLKSIGTDLKEITQKSAEVQKLLEDPSSNIYRWLELRILKITTEDDIQLTNLGPSWQERVNAPWRRSPKLQPQSREKKSKTFQVRRFR</sequence>
<name>A0A1F5EER5_9BACT</name>
<feature type="region of interest" description="Disordered" evidence="1">
    <location>
        <begin position="306"/>
        <end position="331"/>
    </location>
</feature>
<evidence type="ECO:0000313" key="2">
    <source>
        <dbReference type="EMBL" id="OGD65861.1"/>
    </source>
</evidence>
<accession>A0A1F5EER5</accession>